<comment type="caution">
    <text evidence="5">The sequence shown here is derived from an EMBL/GenBank/DDBJ whole genome shotgun (WGS) entry which is preliminary data.</text>
</comment>
<dbReference type="Proteomes" id="UP001209878">
    <property type="component" value="Unassembled WGS sequence"/>
</dbReference>
<keyword evidence="6" id="KW-1185">Reference proteome</keyword>
<dbReference type="InterPro" id="IPR006921">
    <property type="entry name" value="Interferon-rel_develop_reg_C"/>
</dbReference>
<evidence type="ECO:0000313" key="6">
    <source>
        <dbReference type="Proteomes" id="UP001209878"/>
    </source>
</evidence>
<reference evidence="5" key="1">
    <citation type="journal article" date="2023" name="Mol. Biol. Evol.">
        <title>Third-Generation Sequencing Reveals the Adaptive Role of the Epigenome in Three Deep-Sea Polychaetes.</title>
        <authorList>
            <person name="Perez M."/>
            <person name="Aroh O."/>
            <person name="Sun Y."/>
            <person name="Lan Y."/>
            <person name="Juniper S.K."/>
            <person name="Young C.R."/>
            <person name="Angers B."/>
            <person name="Qian P.Y."/>
        </authorList>
    </citation>
    <scope>NUCLEOTIDE SEQUENCE</scope>
    <source>
        <strain evidence="5">R07B-5</strain>
    </source>
</reference>
<feature type="compositionally biased region" description="Acidic residues" evidence="2">
    <location>
        <begin position="57"/>
        <end position="66"/>
    </location>
</feature>
<evidence type="ECO:0000256" key="2">
    <source>
        <dbReference type="SAM" id="MobiDB-lite"/>
    </source>
</evidence>
<accession>A0AAD9PGI3</accession>
<dbReference type="InterPro" id="IPR016024">
    <property type="entry name" value="ARM-type_fold"/>
</dbReference>
<feature type="compositionally biased region" description="Basic residues" evidence="2">
    <location>
        <begin position="1"/>
        <end position="11"/>
    </location>
</feature>
<evidence type="ECO:0008006" key="7">
    <source>
        <dbReference type="Google" id="ProtNLM"/>
    </source>
</evidence>
<feature type="compositionally biased region" description="Polar residues" evidence="2">
    <location>
        <begin position="30"/>
        <end position="44"/>
    </location>
</feature>
<evidence type="ECO:0000256" key="1">
    <source>
        <dbReference type="ARBA" id="ARBA00008828"/>
    </source>
</evidence>
<feature type="region of interest" description="Disordered" evidence="2">
    <location>
        <begin position="1"/>
        <end position="66"/>
    </location>
</feature>
<dbReference type="AlphaFoldDB" id="A0AAD9PGI3"/>
<sequence length="421" mass="47329">MPKDKRRRGKGGRGGVDLRQQSDDELENGDNFSVVSSQSDTHSYSADDDHLQRGAEEDGSESNVQEEFEEKLRMYIDGLTQKSAKGRTDCLRRLRQALSKKCIYDFITDRKMTMTDGVERCVKKGKGEEAAAACICLNLLLLQLGPGEESEEIYQQLRPTLVTLMADKCVSARARSADAIDTMNCLENVFKSSYLKGDRTPPTHNPDICALHASALTAWGLLLSIAPPGVVNDLIDSHLSKVSELLLSKDIELRIVAGETLALIYELAREEDEDFEDRGMEQLCEQLKQMSTESHKYTSKKDRRQQRSSFRQIHDAIQQGVSPNTCIKFGKESMMIDSWARKWQYESLCHTLGSGMNVHLQENDLLRDIFQLGAPIPAMAAATSRVSKFERQMYNIAAFKARTKARSKFRDKRVASVSSDN</sequence>
<feature type="compositionally biased region" description="Basic and acidic residues" evidence="2">
    <location>
        <begin position="45"/>
        <end position="56"/>
    </location>
</feature>
<protein>
    <recommendedName>
        <fullName evidence="7">Interferon-related developmental regulator 1</fullName>
    </recommendedName>
</protein>
<dbReference type="InterPro" id="IPR007701">
    <property type="entry name" value="Interferon-rel_develop_reg_N"/>
</dbReference>
<dbReference type="Gene3D" id="1.25.10.10">
    <property type="entry name" value="Leucine-rich Repeat Variant"/>
    <property type="match status" value="1"/>
</dbReference>
<dbReference type="InterPro" id="IPR039777">
    <property type="entry name" value="IFRD"/>
</dbReference>
<gene>
    <name evidence="5" type="ORF">NP493_1g04015</name>
</gene>
<dbReference type="EMBL" id="JAODUO010000001">
    <property type="protein sequence ID" value="KAK2194235.1"/>
    <property type="molecule type" value="Genomic_DNA"/>
</dbReference>
<comment type="similarity">
    <text evidence="1">Belongs to the IFRD family.</text>
</comment>
<dbReference type="Pfam" id="PF04836">
    <property type="entry name" value="IFRD_C"/>
    <property type="match status" value="1"/>
</dbReference>
<evidence type="ECO:0000259" key="4">
    <source>
        <dbReference type="Pfam" id="PF05004"/>
    </source>
</evidence>
<proteinExistence type="inferred from homology"/>
<feature type="domain" description="Interferon-related developmental regulator C-terminal" evidence="3">
    <location>
        <begin position="363"/>
        <end position="413"/>
    </location>
</feature>
<evidence type="ECO:0000313" key="5">
    <source>
        <dbReference type="EMBL" id="KAK2194235.1"/>
    </source>
</evidence>
<dbReference type="InterPro" id="IPR011989">
    <property type="entry name" value="ARM-like"/>
</dbReference>
<feature type="domain" description="Interferon-related developmental regulator N-terminal" evidence="4">
    <location>
        <begin position="172"/>
        <end position="317"/>
    </location>
</feature>
<evidence type="ECO:0000259" key="3">
    <source>
        <dbReference type="Pfam" id="PF04836"/>
    </source>
</evidence>
<name>A0AAD9PGI3_RIDPI</name>
<dbReference type="SUPFAM" id="SSF48371">
    <property type="entry name" value="ARM repeat"/>
    <property type="match status" value="1"/>
</dbReference>
<organism evidence="5 6">
    <name type="scientific">Ridgeia piscesae</name>
    <name type="common">Tubeworm</name>
    <dbReference type="NCBI Taxonomy" id="27915"/>
    <lineage>
        <taxon>Eukaryota</taxon>
        <taxon>Metazoa</taxon>
        <taxon>Spiralia</taxon>
        <taxon>Lophotrochozoa</taxon>
        <taxon>Annelida</taxon>
        <taxon>Polychaeta</taxon>
        <taxon>Sedentaria</taxon>
        <taxon>Canalipalpata</taxon>
        <taxon>Sabellida</taxon>
        <taxon>Siboglinidae</taxon>
        <taxon>Ridgeia</taxon>
    </lineage>
</organism>
<dbReference type="PANTHER" id="PTHR12354:SF1">
    <property type="entry name" value="INTERFERON-RELATED DEVELOPMENTAL REGULATOR 1"/>
    <property type="match status" value="1"/>
</dbReference>
<dbReference type="Pfam" id="PF05004">
    <property type="entry name" value="IFRD"/>
    <property type="match status" value="1"/>
</dbReference>
<dbReference type="PANTHER" id="PTHR12354">
    <property type="entry name" value="INTERFERON-RELATED DEVELOPMENTAL REGULATOR"/>
    <property type="match status" value="1"/>
</dbReference>